<keyword evidence="6" id="KW-0325">Glycoprotein</keyword>
<accession>A0A1V0FYM3</accession>
<evidence type="ECO:0000256" key="4">
    <source>
        <dbReference type="ARBA" id="ARBA00022622"/>
    </source>
</evidence>
<evidence type="ECO:0000256" key="2">
    <source>
        <dbReference type="ARBA" id="ARBA00004609"/>
    </source>
</evidence>
<proteinExistence type="predicted"/>
<evidence type="ECO:0000256" key="7">
    <source>
        <dbReference type="ARBA" id="ARBA00023288"/>
    </source>
</evidence>
<keyword evidence="4" id="KW-0336">GPI-anchor</keyword>
<comment type="function">
    <text evidence="1">VSG forms a coat on the surface of the parasite. The trypanosome evades the immune response of the host by expressing a series of antigenically distinct VSGs from an estimated 1000 VSG genes.</text>
</comment>
<evidence type="ECO:0000313" key="10">
    <source>
        <dbReference type="EMBL" id="ARB50947.1"/>
    </source>
</evidence>
<keyword evidence="5" id="KW-0472">Membrane</keyword>
<dbReference type="GO" id="GO:0005886">
    <property type="term" value="C:plasma membrane"/>
    <property type="evidence" value="ECO:0007669"/>
    <property type="project" value="UniProtKB-SubCell"/>
</dbReference>
<sequence length="189" mass="21503">MEKKIKTADPTLKWRVQLQEAADAWDEHQHARRHLEVIAKKPKLINTTAATLIYIKIPKAMKDIGKPTETKHTKGSVHFTHKSNITCSDNNCKWDNTTEKTGNHCKPKDDAEQTKQGTKGTLATNTEGKKCSEKKSEVECKFPDCQWEGTERTDYSIIINSNIFSYCCCSCEFDNMLGILAPFYKQLCN</sequence>
<organism evidence="10">
    <name type="scientific">Trypanosoma brucei</name>
    <dbReference type="NCBI Taxonomy" id="5691"/>
    <lineage>
        <taxon>Eukaryota</taxon>
        <taxon>Discoba</taxon>
        <taxon>Euglenozoa</taxon>
        <taxon>Kinetoplastea</taxon>
        <taxon>Metakinetoplastina</taxon>
        <taxon>Trypanosomatida</taxon>
        <taxon>Trypanosomatidae</taxon>
        <taxon>Trypanosoma</taxon>
    </lineage>
</organism>
<keyword evidence="7" id="KW-0449">Lipoprotein</keyword>
<keyword evidence="3" id="KW-1003">Cell membrane</keyword>
<reference evidence="10" key="1">
    <citation type="submission" date="2016-12" db="EMBL/GenBank/DDBJ databases">
        <title>Extending the VSGnome of Trypanosoma brucei strain TREU927.</title>
        <authorList>
            <person name="Cross G.A."/>
        </authorList>
    </citation>
    <scope>NUCLEOTIDE SEQUENCE</scope>
    <source>
        <strain evidence="10">Tb927.99.2066</strain>
    </source>
</reference>
<evidence type="ECO:0000259" key="9">
    <source>
        <dbReference type="Pfam" id="PF10659"/>
    </source>
</evidence>
<evidence type="ECO:0000256" key="5">
    <source>
        <dbReference type="ARBA" id="ARBA00023136"/>
    </source>
</evidence>
<feature type="compositionally biased region" description="Basic and acidic residues" evidence="8">
    <location>
        <begin position="103"/>
        <end position="113"/>
    </location>
</feature>
<dbReference type="AlphaFoldDB" id="A0A1V0FYM3"/>
<comment type="subcellular location">
    <subcellularLocation>
        <location evidence="2">Cell membrane</location>
        <topology evidence="2">Lipid-anchor</topology>
        <topology evidence="2">GPI-anchor</topology>
    </subcellularLocation>
</comment>
<evidence type="ECO:0000256" key="8">
    <source>
        <dbReference type="SAM" id="MobiDB-lite"/>
    </source>
</evidence>
<name>A0A1V0FYM3_9TRYP</name>
<dbReference type="EMBL" id="KY404696">
    <property type="protein sequence ID" value="ARB50947.1"/>
    <property type="molecule type" value="Genomic_DNA"/>
</dbReference>
<feature type="region of interest" description="Disordered" evidence="8">
    <location>
        <begin position="103"/>
        <end position="122"/>
    </location>
</feature>
<protein>
    <submittedName>
        <fullName evidence="10">Variant surface glycoprotein</fullName>
    </submittedName>
</protein>
<feature type="domain" description="Trypanosome variant surface glycoprotein C-terminal" evidence="9">
    <location>
        <begin position="80"/>
        <end position="163"/>
    </location>
</feature>
<evidence type="ECO:0000256" key="1">
    <source>
        <dbReference type="ARBA" id="ARBA00002523"/>
    </source>
</evidence>
<evidence type="ECO:0000256" key="3">
    <source>
        <dbReference type="ARBA" id="ARBA00022475"/>
    </source>
</evidence>
<dbReference type="GO" id="GO:0098552">
    <property type="term" value="C:side of membrane"/>
    <property type="evidence" value="ECO:0007669"/>
    <property type="project" value="UniProtKB-KW"/>
</dbReference>
<dbReference type="Pfam" id="PF10659">
    <property type="entry name" value="Trypan_glycop_C"/>
    <property type="match status" value="1"/>
</dbReference>
<dbReference type="Gene3D" id="3.30.1680.40">
    <property type="match status" value="1"/>
</dbReference>
<evidence type="ECO:0000256" key="6">
    <source>
        <dbReference type="ARBA" id="ARBA00023180"/>
    </source>
</evidence>
<dbReference type="InterPro" id="IPR019609">
    <property type="entry name" value="Variant_surf_glycoprt_trypan_C"/>
</dbReference>